<evidence type="ECO:0000256" key="2">
    <source>
        <dbReference type="SAM" id="SignalP"/>
    </source>
</evidence>
<dbReference type="VEuPathDB" id="FungiDB:QG37_07976"/>
<organism evidence="3 4">
    <name type="scientific">Candidozyma auris</name>
    <name type="common">Yeast</name>
    <name type="synonym">Candida auris</name>
    <dbReference type="NCBI Taxonomy" id="498019"/>
    <lineage>
        <taxon>Eukaryota</taxon>
        <taxon>Fungi</taxon>
        <taxon>Dikarya</taxon>
        <taxon>Ascomycota</taxon>
        <taxon>Saccharomycotina</taxon>
        <taxon>Pichiomycetes</taxon>
        <taxon>Metschnikowiaceae</taxon>
        <taxon>Candidozyma</taxon>
    </lineage>
</organism>
<sequence length="134" mass="15003">MAGLSFFFFYTFSSFVQAPARAYEAESGRSLLRGRWVEGAGRQEKGWAKTALSGPFLPGKMSIPSRKATFGGTFQRERLNLTNWRPLVCPAGSCQVTFYEHVPLRRGGLAPLRGSRPRLCERGRRPAFKDNAED</sequence>
<dbReference type="Proteomes" id="UP000037122">
    <property type="component" value="Unassembled WGS sequence"/>
</dbReference>
<gene>
    <name evidence="3" type="ORF">QG37_07976</name>
</gene>
<feature type="signal peptide" evidence="2">
    <location>
        <begin position="1"/>
        <end position="22"/>
    </location>
</feature>
<comment type="caution">
    <text evidence="3">The sequence shown here is derived from an EMBL/GenBank/DDBJ whole genome shotgun (WGS) entry which is preliminary data.</text>
</comment>
<dbReference type="EMBL" id="LGST01000066">
    <property type="protein sequence ID" value="KND95655.1"/>
    <property type="molecule type" value="Genomic_DNA"/>
</dbReference>
<evidence type="ECO:0000313" key="3">
    <source>
        <dbReference type="EMBL" id="KND95655.1"/>
    </source>
</evidence>
<feature type="region of interest" description="Disordered" evidence="1">
    <location>
        <begin position="115"/>
        <end position="134"/>
    </location>
</feature>
<keyword evidence="2" id="KW-0732">Signal</keyword>
<evidence type="ECO:0000313" key="4">
    <source>
        <dbReference type="Proteomes" id="UP000037122"/>
    </source>
</evidence>
<protein>
    <recommendedName>
        <fullName evidence="5">Secreted protein</fullName>
    </recommendedName>
</protein>
<feature type="compositionally biased region" description="Basic and acidic residues" evidence="1">
    <location>
        <begin position="118"/>
        <end position="134"/>
    </location>
</feature>
<accession>A0A0L0NPR0</accession>
<dbReference type="AlphaFoldDB" id="A0A0L0NPR0"/>
<evidence type="ECO:0000256" key="1">
    <source>
        <dbReference type="SAM" id="MobiDB-lite"/>
    </source>
</evidence>
<name>A0A0L0NPR0_CANAR</name>
<feature type="chain" id="PRO_5005545152" description="Secreted protein" evidence="2">
    <location>
        <begin position="23"/>
        <end position="134"/>
    </location>
</feature>
<reference evidence="4" key="1">
    <citation type="journal article" date="2015" name="BMC Genomics">
        <title>Draft genome of a commonly misdiagnosed multidrug resistant pathogen Candida auris.</title>
        <authorList>
            <person name="Chatterjee S."/>
            <person name="Alampalli S.V."/>
            <person name="Nageshan R.K."/>
            <person name="Chettiar S.T."/>
            <person name="Joshi S."/>
            <person name="Tatu U.S."/>
        </authorList>
    </citation>
    <scope>NUCLEOTIDE SEQUENCE [LARGE SCALE GENOMIC DNA]</scope>
    <source>
        <strain evidence="4">6684</strain>
    </source>
</reference>
<evidence type="ECO:0008006" key="5">
    <source>
        <dbReference type="Google" id="ProtNLM"/>
    </source>
</evidence>
<proteinExistence type="predicted"/>